<evidence type="ECO:0000256" key="1">
    <source>
        <dbReference type="SAM" id="SignalP"/>
    </source>
</evidence>
<dbReference type="Pfam" id="PF18723">
    <property type="entry name" value="HMUDK_hel"/>
    <property type="match status" value="1"/>
</dbReference>
<organism evidence="3">
    <name type="scientific">Cladocopium goreaui</name>
    <dbReference type="NCBI Taxonomy" id="2562237"/>
    <lineage>
        <taxon>Eukaryota</taxon>
        <taxon>Sar</taxon>
        <taxon>Alveolata</taxon>
        <taxon>Dinophyceae</taxon>
        <taxon>Suessiales</taxon>
        <taxon>Symbiodiniaceae</taxon>
        <taxon>Cladocopium</taxon>
    </lineage>
</organism>
<accession>A0A9P1GBH8</accession>
<sequence length="598" mass="68086">MKLWQLFIFGSLGSCLGQGREESIEVSPDPDVEVEVPTEEPDELQEDCAQCPVRLLEVVSKEDDPDAAATLQLNDAGLKFLESQRSPLFLAAFLVIFRQFLPRFQWWPMVALYETVQKVMGFVGEVSNNTVEHQFPYGASSARAKTDGTFQDEGGMAMDGQASHAFIEISSGSETEWTSASDWAETDDFDWVPAEYRCVDRVDRIVSKRRRCGSSWLSSATSLGGHPRMADLYGFMYRRETARIRKEMGLPSDEWYAEGDLMRSVFLTNVRREDDVTTRAVRAALQPALEAWKELSGPHSKLRLAGLMVFHCALWRAFGTKEFIHSLGFMEFETWDESAWRPVVDVAMSCWQKGILCFSQAYCPSRTWRKRESSAARNPRPAIGQALVRSLFQEVCQVHLGSLWERRYDIVRAAEDGYSWQQVVRAIMTVPNYGGTGFLAKELAQDLLKTPLFCTWNSANGSWENHCQDLNDWCPVGPGARRALNRLHGRPTKENCYSSSRAVQESFVQELLDVYAQRQLFWNPSHMIDDWYPSGELTLHDVQFQLCEFDKYERAKHNEGFVRRYVPSDGEPRRDQGDEGAEATGHLRVRCAQISNSC</sequence>
<name>A0A9P1GBH8_9DINO</name>
<dbReference type="OrthoDB" id="433924at2759"/>
<keyword evidence="5" id="KW-0808">Transferase</keyword>
<feature type="chain" id="PRO_5043272617" evidence="1">
    <location>
        <begin position="18"/>
        <end position="598"/>
    </location>
</feature>
<gene>
    <name evidence="3" type="ORF">C1SCF055_LOCUS32805</name>
</gene>
<reference evidence="3" key="1">
    <citation type="submission" date="2022-10" db="EMBL/GenBank/DDBJ databases">
        <authorList>
            <person name="Chen Y."/>
            <person name="Dougan E. K."/>
            <person name="Chan C."/>
            <person name="Rhodes N."/>
            <person name="Thang M."/>
        </authorList>
    </citation>
    <scope>NUCLEOTIDE SEQUENCE</scope>
</reference>
<keyword evidence="6" id="KW-1185">Reference proteome</keyword>
<dbReference type="EMBL" id="CAMXCT010004001">
    <property type="protein sequence ID" value="CAI4007240.1"/>
    <property type="molecule type" value="Genomic_DNA"/>
</dbReference>
<evidence type="ECO:0000313" key="4">
    <source>
        <dbReference type="EMBL" id="CAL1160615.1"/>
    </source>
</evidence>
<evidence type="ECO:0000259" key="2">
    <source>
        <dbReference type="Pfam" id="PF18723"/>
    </source>
</evidence>
<proteinExistence type="predicted"/>
<reference evidence="4" key="2">
    <citation type="submission" date="2024-04" db="EMBL/GenBank/DDBJ databases">
        <authorList>
            <person name="Chen Y."/>
            <person name="Shah S."/>
            <person name="Dougan E. K."/>
            <person name="Thang M."/>
            <person name="Chan C."/>
        </authorList>
    </citation>
    <scope>NUCLEOTIDE SEQUENCE [LARGE SCALE GENOMIC DNA]</scope>
</reference>
<dbReference type="EMBL" id="CAMXCT020004001">
    <property type="protein sequence ID" value="CAL1160615.1"/>
    <property type="molecule type" value="Genomic_DNA"/>
</dbReference>
<feature type="domain" description="5-hmdU DNA kinase helical" evidence="2">
    <location>
        <begin position="229"/>
        <end position="559"/>
    </location>
</feature>
<evidence type="ECO:0000313" key="3">
    <source>
        <dbReference type="EMBL" id="CAI4007240.1"/>
    </source>
</evidence>
<evidence type="ECO:0000313" key="5">
    <source>
        <dbReference type="EMBL" id="CAL4794552.1"/>
    </source>
</evidence>
<dbReference type="InterPro" id="IPR040684">
    <property type="entry name" value="HMUDK_hel"/>
</dbReference>
<dbReference type="PROSITE" id="PS51257">
    <property type="entry name" value="PROKAR_LIPOPROTEIN"/>
    <property type="match status" value="1"/>
</dbReference>
<keyword evidence="5" id="KW-0418">Kinase</keyword>
<feature type="signal peptide" evidence="1">
    <location>
        <begin position="1"/>
        <end position="17"/>
    </location>
</feature>
<evidence type="ECO:0000313" key="6">
    <source>
        <dbReference type="Proteomes" id="UP001152797"/>
    </source>
</evidence>
<dbReference type="AlphaFoldDB" id="A0A9P1GBH8"/>
<keyword evidence="1" id="KW-0732">Signal</keyword>
<dbReference type="GO" id="GO:0016301">
    <property type="term" value="F:kinase activity"/>
    <property type="evidence" value="ECO:0007669"/>
    <property type="project" value="UniProtKB-KW"/>
</dbReference>
<protein>
    <submittedName>
        <fullName evidence="5">5-hmdU DNA kinase helical domain-containing protein</fullName>
    </submittedName>
</protein>
<dbReference type="EMBL" id="CAMXCT030004001">
    <property type="protein sequence ID" value="CAL4794552.1"/>
    <property type="molecule type" value="Genomic_DNA"/>
</dbReference>
<comment type="caution">
    <text evidence="3">The sequence shown here is derived from an EMBL/GenBank/DDBJ whole genome shotgun (WGS) entry which is preliminary data.</text>
</comment>
<dbReference type="Proteomes" id="UP001152797">
    <property type="component" value="Unassembled WGS sequence"/>
</dbReference>